<evidence type="ECO:0000313" key="7">
    <source>
        <dbReference type="EMBL" id="MBF8736653.1"/>
    </source>
</evidence>
<dbReference type="EMBL" id="JADLKB010000014">
    <property type="protein sequence ID" value="MBF8736653.1"/>
    <property type="molecule type" value="Genomic_DNA"/>
</dbReference>
<evidence type="ECO:0000313" key="23">
    <source>
        <dbReference type="Proteomes" id="UP000442695"/>
    </source>
</evidence>
<evidence type="ECO:0000313" key="9">
    <source>
        <dbReference type="EMBL" id="MCO1623832.1"/>
    </source>
</evidence>
<evidence type="ECO:0000313" key="16">
    <source>
        <dbReference type="EMBL" id="RNF78202.1"/>
    </source>
</evidence>
<reference evidence="3 24" key="10">
    <citation type="submission" date="2019-12" db="EMBL/GenBank/DDBJ databases">
        <title>complete genome sequences of Pseudomonas putida str. WP8-W18-CRE-01 isolated from wastewater treatment plant effluent.</title>
        <authorList>
            <person name="Sekizuka T."/>
            <person name="Itokawa K."/>
            <person name="Yatsu K."/>
            <person name="Inamine Y."/>
            <person name="Kuroda M."/>
        </authorList>
    </citation>
    <scope>NUCLEOTIDE SEQUENCE [LARGE SCALE GENOMIC DNA]</scope>
    <source>
        <strain evidence="3 24">WP8-W18-CRE-01</strain>
    </source>
</reference>
<dbReference type="EMBL" id="LKKS01000057">
    <property type="protein sequence ID" value="KPM66199.1"/>
    <property type="molecule type" value="Genomic_DNA"/>
</dbReference>
<evidence type="ECO:0000313" key="12">
    <source>
        <dbReference type="EMBL" id="POG04857.1"/>
    </source>
</evidence>
<dbReference type="PATRIC" id="fig|303.167.peg.6135"/>
<evidence type="ECO:0000313" key="2">
    <source>
        <dbReference type="EMBL" id="ANY85663.1"/>
    </source>
</evidence>
<reference evidence="7" key="15">
    <citation type="submission" date="2020-10" db="EMBL/GenBank/DDBJ databases">
        <title>Genome sequences of Pseudomonas isolates.</title>
        <authorList>
            <person name="Wessels L."/>
            <person name="Reich F."/>
            <person name="Hammerl J."/>
        </authorList>
    </citation>
    <scope>NUCLEOTIDE SEQUENCE</scope>
    <source>
        <strain evidence="7">20-MO00640-0</strain>
    </source>
</reference>
<dbReference type="Proteomes" id="UP000553948">
    <property type="component" value="Unassembled WGS sequence"/>
</dbReference>
<evidence type="ECO:0000313" key="15">
    <source>
        <dbReference type="EMBL" id="QOC98201.1"/>
    </source>
</evidence>
<reference evidence="11 19" key="5">
    <citation type="submission" date="2017-05" db="EMBL/GenBank/DDBJ databases">
        <title>Whole genome sequence of Pseudomonas putida isolate 1312 commercialized as a biostimulant.</title>
        <authorList>
            <person name="Crovadore J."/>
            <person name="Blanc P."/>
            <person name="Chablais R."/>
            <person name="Cochard B."/>
            <person name="Grizard D."/>
            <person name="Lefort F."/>
        </authorList>
    </citation>
    <scope>NUCLEOTIDE SEQUENCE [LARGE SCALE GENOMIC DNA]</scope>
    <source>
        <strain evidence="11 19">1312</strain>
    </source>
</reference>
<dbReference type="OMA" id="RVFAHPF"/>
<dbReference type="EMBL" id="CP061723">
    <property type="protein sequence ID" value="QOC98201.1"/>
    <property type="molecule type" value="Genomic_DNA"/>
</dbReference>
<dbReference type="Proteomes" id="UP000237230">
    <property type="component" value="Unassembled WGS sequence"/>
</dbReference>
<dbReference type="Proteomes" id="UP000278162">
    <property type="component" value="Unassembled WGS sequence"/>
</dbReference>
<dbReference type="EMBL" id="WOWR01000032">
    <property type="protein sequence ID" value="KAF0252989.1"/>
    <property type="molecule type" value="Genomic_DNA"/>
</dbReference>
<dbReference type="EMBL" id="CP039371">
    <property type="protein sequence ID" value="QCI09962.1"/>
    <property type="molecule type" value="Genomic_DNA"/>
</dbReference>
<dbReference type="Proteomes" id="UP001202943">
    <property type="component" value="Unassembled WGS sequence"/>
</dbReference>
<dbReference type="Proteomes" id="UP000196082">
    <property type="component" value="Unassembled WGS sequence"/>
</dbReference>
<evidence type="ECO:0000313" key="5">
    <source>
        <dbReference type="EMBL" id="KPM66199.1"/>
    </source>
</evidence>
<evidence type="ECO:0000313" key="22">
    <source>
        <dbReference type="Proteomes" id="UP000298551"/>
    </source>
</evidence>
<evidence type="ECO:0000313" key="3">
    <source>
        <dbReference type="EMBL" id="BBT37706.1"/>
    </source>
</evidence>
<dbReference type="Proteomes" id="UP000076857">
    <property type="component" value="Chromosome"/>
</dbReference>
<dbReference type="Proteomes" id="UP000639504">
    <property type="component" value="Unassembled WGS sequence"/>
</dbReference>
<evidence type="ECO:0000313" key="18">
    <source>
        <dbReference type="Proteomes" id="UP000076857"/>
    </source>
</evidence>
<evidence type="ECO:0000313" key="26">
    <source>
        <dbReference type="Proteomes" id="UP000553948"/>
    </source>
</evidence>
<evidence type="ECO:0000313" key="25">
    <source>
        <dbReference type="Proteomes" id="UP000516786"/>
    </source>
</evidence>
<dbReference type="Proteomes" id="UP000442695">
    <property type="component" value="Unassembled WGS sequence"/>
</dbReference>
<reference evidence="10" key="18">
    <citation type="submission" date="2023-03" db="EMBL/GenBank/DDBJ databases">
        <title>Draft assemblies of triclosan tolerant bacteria isolated from returned activated sludge.</title>
        <authorList>
            <person name="Van Hamelsveld S."/>
        </authorList>
    </citation>
    <scope>NUCLEOTIDE SEQUENCE</scope>
    <source>
        <strain evidence="10">GW210012_S60</strain>
    </source>
</reference>
<evidence type="ECO:0000313" key="4">
    <source>
        <dbReference type="EMBL" id="KAF0252989.1"/>
    </source>
</evidence>
<dbReference type="EMBL" id="NFSB01000076">
    <property type="protein sequence ID" value="OUM32296.1"/>
    <property type="molecule type" value="Genomic_DNA"/>
</dbReference>
<reference evidence="13" key="9">
    <citation type="submission" date="2019-04" db="EMBL/GenBank/DDBJ databases">
        <title>Genome Sequence of Pseudomonas putida 1290, an Auxin Catabolizing Strain.</title>
        <authorList>
            <person name="Laird T.S."/>
            <person name="Leveau J.H.J."/>
        </authorList>
    </citation>
    <scope>NUCLEOTIDE SEQUENCE [LARGE SCALE GENOMIC DNA]</scope>
    <source>
        <strain evidence="13">1290</strain>
    </source>
</reference>
<evidence type="ECO:0000313" key="11">
    <source>
        <dbReference type="EMBL" id="OUM32296.1"/>
    </source>
</evidence>
<reference evidence="6 26" key="13">
    <citation type="submission" date="2020-07" db="EMBL/GenBank/DDBJ databases">
        <title>Diversity of carbapenemase encoding genes among Pseudomonas putida group clinical isolates in a tertiary Brazilian hospital.</title>
        <authorList>
            <person name="Alberto-Lei F."/>
            <person name="Nodari C.S."/>
            <person name="Streling A.P."/>
            <person name="Paulino J.T."/>
            <person name="Bessa-Neto F.O."/>
            <person name="Cayo R."/>
            <person name="Gales A.C."/>
        </authorList>
    </citation>
    <scope>NUCLEOTIDE SEQUENCE [LARGE SCALE GENOMIC DNA]</scope>
    <source>
        <strain evidence="6 26">12464</strain>
    </source>
</reference>
<dbReference type="Proteomes" id="UP000050437">
    <property type="component" value="Unassembled WGS sequence"/>
</dbReference>
<evidence type="ECO:0000256" key="1">
    <source>
        <dbReference type="SAM" id="SignalP"/>
    </source>
</evidence>
<reference evidence="9" key="19">
    <citation type="submission" date="2023-08" db="EMBL/GenBank/DDBJ databases">
        <title>Isolation, Identification, Denitrification Characteristics of A Highly Efficient Aerobic Denitrifying Bacterial Strain DS2.</title>
        <authorList>
            <person name="Wang H."/>
        </authorList>
    </citation>
    <scope>NUCLEOTIDE SEQUENCE</scope>
    <source>
        <strain evidence="9">DS2</strain>
    </source>
</reference>
<dbReference type="AlphaFoldDB" id="A0A059V421"/>
<dbReference type="GeneID" id="97165525"/>
<dbReference type="EMBL" id="JAMHFX010000226">
    <property type="protein sequence ID" value="MCO1623832.1"/>
    <property type="molecule type" value="Genomic_DNA"/>
</dbReference>
<gene>
    <name evidence="2" type="primary">oprP</name>
    <name evidence="14" type="ORF">A3L25_000255</name>
    <name evidence="11" type="ORF">B8W72_14565</name>
    <name evidence="12" type="ORF">BGP84_18330</name>
    <name evidence="13" type="ORF">E6B08_00285</name>
    <name evidence="16" type="ORF">EFK07_29035</name>
    <name evidence="4" type="ORF">GN299_20650</name>
    <name evidence="6" type="ORF">H4C47_21385</name>
    <name evidence="5" type="ORF">HB13667_09925</name>
    <name evidence="15" type="ORF">ID616_00270</name>
    <name evidence="2" type="ORF">IEC33019_0049</name>
    <name evidence="7" type="ORF">IR015_14695</name>
    <name evidence="8" type="ORF">JEU22_07850</name>
    <name evidence="9" type="ORF">M8C81_24885</name>
    <name evidence="10" type="ORF">P3W50_29080</name>
    <name evidence="3" type="ORF">WP8W18C01_00470</name>
</gene>
<evidence type="ECO:0000313" key="6">
    <source>
        <dbReference type="EMBL" id="MBA6118275.1"/>
    </source>
</evidence>
<reference evidence="8" key="16">
    <citation type="submission" date="2020-12" db="EMBL/GenBank/DDBJ databases">
        <title>Enhanced detection system for hospital associated transmission using whole genome sequencing surveillance.</title>
        <authorList>
            <person name="Harrison L.H."/>
            <person name="Van Tyne D."/>
            <person name="Marsh J.W."/>
            <person name="Griffith M.P."/>
            <person name="Snyder D.J."/>
            <person name="Cooper V.S."/>
            <person name="Mustapha M."/>
        </authorList>
    </citation>
    <scope>NUCLEOTIDE SEQUENCE</scope>
    <source>
        <strain evidence="8">PSB00042</strain>
    </source>
</reference>
<keyword evidence="1" id="KW-0732">Signal</keyword>
<reference evidence="14 18" key="12">
    <citation type="submission" date="2020-04" db="EMBL/GenBank/DDBJ databases">
        <title>Complete genome sequence of Pseudomonas putida strain JQ581.</title>
        <authorList>
            <person name="Mu Y."/>
        </authorList>
    </citation>
    <scope>NUCLEOTIDE SEQUENCE [LARGE SCALE GENOMIC DNA]</scope>
    <source>
        <strain evidence="14 18">JQ581</strain>
    </source>
</reference>
<reference evidence="14 18" key="2">
    <citation type="submission" date="2016-04" db="EMBL/GenBank/DDBJ databases">
        <authorList>
            <person name="Qiu J."/>
        </authorList>
    </citation>
    <scope>NUCLEOTIDE SEQUENCE [LARGE SCALE GENOMIC DNA]</scope>
    <source>
        <strain evidence="14 18">JQ581</strain>
    </source>
</reference>
<sequence length="435" mass="47944">MIRSSNMREKLLAAAIIGTFSSQAFSGTVTTDGADIVLKTKGGLEVSTSDKEFSFKLGGRVQADYGRFDGVFTKNGDTADAGYFRRAYLELGGVLYRDWKYQLNYDLSRNTGNDSDGYFDEASLTYTGFKPVQLRFGRFYTDFGLEKATSSKWTTAMERNLSYDLADWINDNAGMGVQATSTIADMAYVSGSVFSETNNNSDGDSTKRYNVRGVFAPLHSDGNVLHVGAQYAYRDLKNSAVDTRIRSRLGVRGVDTNGGGDAGTNGNRMLFGGAAAQDGLWKDDSVWGLEGAWATGPFSVQAEYLRRKLKADQANNDMKASGYYAQMAYTLTGEPRIYKLDGAKFDTIKPENKELGAWEVFYRFDDIKVEDGNLVTAADQSNERKAKSHTVGVNWYVNEAVKVSANYINVRTDNNENTVGDDSGNAIVTRLQYVF</sequence>
<dbReference type="Gene3D" id="2.40.160.10">
    <property type="entry name" value="Porin"/>
    <property type="match status" value="1"/>
</dbReference>
<dbReference type="EMBL" id="AP022227">
    <property type="protein sequence ID" value="BBT37706.1"/>
    <property type="molecule type" value="Genomic_DNA"/>
</dbReference>
<dbReference type="Proteomes" id="UP001217741">
    <property type="component" value="Unassembled WGS sequence"/>
</dbReference>
<reference evidence="9" key="17">
    <citation type="submission" date="2022-05" db="EMBL/GenBank/DDBJ databases">
        <authorList>
            <person name="Yi M."/>
        </authorList>
    </citation>
    <scope>NUCLEOTIDE SEQUENCE</scope>
    <source>
        <strain evidence="9">DS2</strain>
    </source>
</reference>
<dbReference type="EMBL" id="RJAI01000099">
    <property type="protein sequence ID" value="RNF78202.1"/>
    <property type="molecule type" value="Genomic_DNA"/>
</dbReference>
<reference evidence="15 25" key="14">
    <citation type="submission" date="2020-09" db="EMBL/GenBank/DDBJ databases">
        <title>Co-existence of a novel multidrug-resistance efflux pump with carbapenem resistance gene blaVIM-2 in one megaplasmid in Pseudomonas putida.</title>
        <authorList>
            <person name="Peng K."/>
            <person name="Li R."/>
        </authorList>
    </citation>
    <scope>NUCLEOTIDE SEQUENCE [LARGE SCALE GENOMIC DNA]</scope>
    <source>
        <strain evidence="15 25">ZXPA-20</strain>
    </source>
</reference>
<reference evidence="5 17" key="1">
    <citation type="submission" date="2015-10" db="EMBL/GenBank/DDBJ databases">
        <title>Pseudomonas putida clinical strains.</title>
        <authorList>
            <person name="Molina L."/>
            <person name="Udaondo Z."/>
        </authorList>
    </citation>
    <scope>NUCLEOTIDE SEQUENCE [LARGE SCALE GENOMIC DNA]</scope>
    <source>
        <strain evidence="5 17">HB13667</strain>
    </source>
</reference>
<reference evidence="12 20" key="4">
    <citation type="submission" date="2016-08" db="EMBL/GenBank/DDBJ databases">
        <authorList>
            <person name="Seilhamer J.J."/>
        </authorList>
    </citation>
    <scope>NUCLEOTIDE SEQUENCE [LARGE SCALE GENOMIC DNA]</scope>
    <source>
        <strain evidence="12 20">KH-21-114</strain>
    </source>
</reference>
<dbReference type="InterPro" id="IPR010870">
    <property type="entry name" value="Porin_O/P"/>
</dbReference>
<evidence type="ECO:0000313" key="8">
    <source>
        <dbReference type="EMBL" id="MBI6883821.1"/>
    </source>
</evidence>
<evidence type="ECO:0000313" key="24">
    <source>
        <dbReference type="Proteomes" id="UP000515680"/>
    </source>
</evidence>
<dbReference type="EMBL" id="CP050951">
    <property type="protein sequence ID" value="QJQ07921.1"/>
    <property type="molecule type" value="Genomic_DNA"/>
</dbReference>
<dbReference type="RefSeq" id="WP_009395904.1">
    <property type="nucleotide sequence ID" value="NZ_AP022055.1"/>
</dbReference>
<name>A0A059V421_PSEPU</name>
<evidence type="ECO:0000313" key="20">
    <source>
        <dbReference type="Proteomes" id="UP000237230"/>
    </source>
</evidence>
<dbReference type="Proteomes" id="UP000515680">
    <property type="component" value="Chromosome"/>
</dbReference>
<accession>A0A059V421</accession>
<dbReference type="Pfam" id="PF07396">
    <property type="entry name" value="Porin_O_P"/>
    <property type="match status" value="1"/>
</dbReference>
<feature type="signal peptide" evidence="1">
    <location>
        <begin position="1"/>
        <end position="26"/>
    </location>
</feature>
<dbReference type="Proteomes" id="UP000516786">
    <property type="component" value="Chromosome"/>
</dbReference>
<dbReference type="Proteomes" id="UP000298551">
    <property type="component" value="Chromosome"/>
</dbReference>
<reference evidence="4 23" key="11">
    <citation type="submission" date="2019-12" db="EMBL/GenBank/DDBJ databases">
        <authorList>
            <person name="Woiski C."/>
        </authorList>
    </citation>
    <scope>NUCLEOTIDE SEQUENCE [LARGE SCALE GENOMIC DNA]</scope>
    <source>
        <strain evidence="4 23">BOE100</strain>
    </source>
</reference>
<organism evidence="11 19">
    <name type="scientific">Pseudomonas putida</name>
    <name type="common">Arthrobacter siderocapsulatus</name>
    <dbReference type="NCBI Taxonomy" id="303"/>
    <lineage>
        <taxon>Bacteria</taxon>
        <taxon>Pseudomonadati</taxon>
        <taxon>Pseudomonadota</taxon>
        <taxon>Gammaproteobacteria</taxon>
        <taxon>Pseudomonadales</taxon>
        <taxon>Pseudomonadaceae</taxon>
        <taxon>Pseudomonas</taxon>
    </lineage>
</organism>
<evidence type="ECO:0000313" key="14">
    <source>
        <dbReference type="EMBL" id="QJQ07921.1"/>
    </source>
</evidence>
<evidence type="ECO:0000313" key="13">
    <source>
        <dbReference type="EMBL" id="QCI09962.1"/>
    </source>
</evidence>
<dbReference type="KEGG" id="ppud:DW66_5812"/>
<reference evidence="16 21" key="7">
    <citation type="submission" date="2018-10" db="EMBL/GenBank/DDBJ databases">
        <title>An outbreak of IMP-63 producing strain in France.</title>
        <authorList>
            <person name="Bour M."/>
            <person name="Liapis E."/>
            <person name="Plesiat P."/>
        </authorList>
    </citation>
    <scope>NUCLEOTIDE SEQUENCE [LARGE SCALE GENOMIC DNA]</scope>
    <source>
        <strain evidence="16 21">12917</strain>
    </source>
</reference>
<dbReference type="OrthoDB" id="9807854at2"/>
<reference evidence="12 20" key="6">
    <citation type="submission" date="2018-03" db="EMBL/GenBank/DDBJ databases">
        <title>Draft genome of Pseudomonas putida strain KH-21-114.</title>
        <authorList>
            <person name="Yoshizawa S."/>
            <person name="Khan N.H."/>
            <person name="Nishimura M."/>
            <person name="Chiura H.X."/>
            <person name="Ogura Y."/>
            <person name="Hayashi T."/>
            <person name="Kogure K."/>
        </authorList>
    </citation>
    <scope>NUCLEOTIDE SEQUENCE [LARGE SCALE GENOMIC DNA]</scope>
    <source>
        <strain evidence="12 20">KH-21-114</strain>
    </source>
</reference>
<evidence type="ECO:0000313" key="17">
    <source>
        <dbReference type="Proteomes" id="UP000050437"/>
    </source>
</evidence>
<dbReference type="InterPro" id="IPR023614">
    <property type="entry name" value="Porin_dom_sf"/>
</dbReference>
<reference evidence="22" key="8">
    <citation type="submission" date="2019-04" db="EMBL/GenBank/DDBJ databases">
        <title>Genome sequence of Pseudomonas putida 1290, an auxin catabolizing strain.</title>
        <authorList>
            <person name="Laird T.S."/>
            <person name="Leveau J.H.J."/>
        </authorList>
    </citation>
    <scope>NUCLEOTIDE SEQUENCE [LARGE SCALE GENOMIC DNA]</scope>
    <source>
        <strain evidence="22">1290</strain>
    </source>
</reference>
<dbReference type="EMBL" id="CP016634">
    <property type="protein sequence ID" value="ANY85663.1"/>
    <property type="molecule type" value="Genomic_DNA"/>
</dbReference>
<dbReference type="EMBL" id="JAEHTE010000005">
    <property type="protein sequence ID" value="MBI6883821.1"/>
    <property type="molecule type" value="Genomic_DNA"/>
</dbReference>
<proteinExistence type="predicted"/>
<evidence type="ECO:0000313" key="10">
    <source>
        <dbReference type="EMBL" id="MDF3874487.1"/>
    </source>
</evidence>
<evidence type="ECO:0000313" key="19">
    <source>
        <dbReference type="Proteomes" id="UP000196082"/>
    </source>
</evidence>
<dbReference type="EMBL" id="JARJLO010000426">
    <property type="protein sequence ID" value="MDF3874487.1"/>
    <property type="molecule type" value="Genomic_DNA"/>
</dbReference>
<dbReference type="Proteomes" id="UP000637061">
    <property type="component" value="Unassembled WGS sequence"/>
</dbReference>
<feature type="chain" id="PRO_5014497274" evidence="1">
    <location>
        <begin position="27"/>
        <end position="435"/>
    </location>
</feature>
<protein>
    <submittedName>
        <fullName evidence="6 11">Porin</fullName>
    </submittedName>
    <submittedName>
        <fullName evidence="2">Porin P</fullName>
    </submittedName>
</protein>
<dbReference type="EMBL" id="JACGDG010000020">
    <property type="protein sequence ID" value="MBA6118275.1"/>
    <property type="molecule type" value="Genomic_DNA"/>
</dbReference>
<dbReference type="SUPFAM" id="SSF56935">
    <property type="entry name" value="Porins"/>
    <property type="match status" value="1"/>
</dbReference>
<dbReference type="EMBL" id="MINH01000021">
    <property type="protein sequence ID" value="POG04857.1"/>
    <property type="molecule type" value="Genomic_DNA"/>
</dbReference>
<evidence type="ECO:0000313" key="21">
    <source>
        <dbReference type="Proteomes" id="UP000278162"/>
    </source>
</evidence>
<reference evidence="2" key="3">
    <citation type="submission" date="2016-07" db="EMBL/GenBank/DDBJ databases">
        <title>New class B carbapenemase carried by novel plasmid in Pseudomonas putida enviromental strain in eastern Amazonia.</title>
        <authorList>
            <person name="Souza C.O."/>
            <person name="Lima K.V."/>
            <person name="Brasiliense D.M."/>
            <person name="Perez-Chaparro P.J."/>
            <person name="Mamizuka E.M."/>
            <person name="Lima M.O."/>
            <person name="Lima L.N."/>
            <person name="McCulloch J.A."/>
        </authorList>
    </citation>
    <scope>NUCLEOTIDE SEQUENCE [LARGE SCALE GENOMIC DNA]</scope>
    <source>
        <strain evidence="2">IEC33019</strain>
    </source>
</reference>